<dbReference type="Pfam" id="PF20455">
    <property type="entry name" value="DUF6708"/>
    <property type="match status" value="1"/>
</dbReference>
<dbReference type="OrthoDB" id="8915060at2"/>
<feature type="region of interest" description="Disordered" evidence="1">
    <location>
        <begin position="151"/>
        <end position="172"/>
    </location>
</feature>
<evidence type="ECO:0000256" key="1">
    <source>
        <dbReference type="SAM" id="MobiDB-lite"/>
    </source>
</evidence>
<evidence type="ECO:0000313" key="3">
    <source>
        <dbReference type="EMBL" id="CAJ92744.1"/>
    </source>
</evidence>
<dbReference type="RefSeq" id="WP_011615187.1">
    <property type="nucleotide sequence ID" value="NC_008313.1"/>
</dbReference>
<name>Q0KB77_CUPNH</name>
<evidence type="ECO:0000259" key="2">
    <source>
        <dbReference type="Pfam" id="PF20455"/>
    </source>
</evidence>
<proteinExistence type="predicted"/>
<dbReference type="AlphaFoldDB" id="Q0KB77"/>
<dbReference type="EMBL" id="CP039287">
    <property type="protein sequence ID" value="QCC00611.1"/>
    <property type="molecule type" value="Genomic_DNA"/>
</dbReference>
<reference evidence="4 6" key="2">
    <citation type="submission" date="2019-04" db="EMBL/GenBank/DDBJ databases">
        <title>Long-read de novo sequencing of Cupriavidus necator H16.</title>
        <authorList>
            <person name="Little G.T."/>
            <person name="Ehsaan M."/>
            <person name="Arenas-Lopez C."/>
            <person name="Jawed K."/>
            <person name="Winzer K."/>
            <person name="Kovacs K."/>
            <person name="Malys N."/>
            <person name="Minton N.P."/>
        </authorList>
    </citation>
    <scope>NUCLEOTIDE SEQUENCE [LARGE SCALE GENOMIC DNA]</scope>
    <source>
        <strain evidence="4 6">H16</strain>
    </source>
</reference>
<evidence type="ECO:0000313" key="4">
    <source>
        <dbReference type="EMBL" id="QCC00611.1"/>
    </source>
</evidence>
<feature type="domain" description="DUF6708" evidence="2">
    <location>
        <begin position="38"/>
        <end position="139"/>
    </location>
</feature>
<accession>Q0KB77</accession>
<dbReference type="InterPro" id="IPR046554">
    <property type="entry name" value="DUF6708"/>
</dbReference>
<gene>
    <name evidence="3" type="ordered locus">H16_A1612</name>
    <name evidence="4" type="ORF">E6A55_08130</name>
</gene>
<protein>
    <submittedName>
        <fullName evidence="3">Hypothetical membrane spanning protein</fullName>
    </submittedName>
</protein>
<dbReference type="Proteomes" id="UP000008210">
    <property type="component" value="Chromosome 1"/>
</dbReference>
<evidence type="ECO:0000313" key="6">
    <source>
        <dbReference type="Proteomes" id="UP000296079"/>
    </source>
</evidence>
<reference evidence="3 5" key="1">
    <citation type="journal article" date="2006" name="Nat. Biotechnol.">
        <title>Genome sequence of the bioplastic-producing 'Knallgas' bacterium Ralstonia eutropha H16.</title>
        <authorList>
            <person name="Pohlmann A."/>
            <person name="Fricke W.F."/>
            <person name="Reinecke F."/>
            <person name="Kusian B."/>
            <person name="Liesegang H."/>
            <person name="Cramm R."/>
            <person name="Eitinger T."/>
            <person name="Ewering C."/>
            <person name="Potter M."/>
            <person name="Schwartz E."/>
            <person name="Strittmatter A."/>
            <person name="Voss I."/>
            <person name="Gottschalk G."/>
            <person name="Steinbuechel A."/>
            <person name="Friedrich B."/>
            <person name="Bowien B."/>
        </authorList>
    </citation>
    <scope>NUCLEOTIDE SEQUENCE [LARGE SCALE GENOMIC DNA]</scope>
    <source>
        <strain evidence="5">ATCC 17699 / DSM 428 / KCTC 22496 / NCIMB 10442 / H16 / Stanier 337</strain>
        <strain evidence="3">H16</strain>
    </source>
</reference>
<dbReference type="EMBL" id="AM260479">
    <property type="protein sequence ID" value="CAJ92744.1"/>
    <property type="molecule type" value="Genomic_DNA"/>
</dbReference>
<dbReference type="HOGENOM" id="CLU_1785321_0_0_4"/>
<organism evidence="3 5">
    <name type="scientific">Cupriavidus necator (strain ATCC 17699 / DSM 428 / KCTC 22496 / NCIMB 10442 / H16 / Stanier 337)</name>
    <name type="common">Ralstonia eutropha</name>
    <dbReference type="NCBI Taxonomy" id="381666"/>
    <lineage>
        <taxon>Bacteria</taxon>
        <taxon>Pseudomonadati</taxon>
        <taxon>Pseudomonadota</taxon>
        <taxon>Betaproteobacteria</taxon>
        <taxon>Burkholderiales</taxon>
        <taxon>Burkholderiaceae</taxon>
        <taxon>Cupriavidus</taxon>
    </lineage>
</organism>
<dbReference type="Proteomes" id="UP000296079">
    <property type="component" value="Chromosome 1"/>
</dbReference>
<evidence type="ECO:0000313" key="5">
    <source>
        <dbReference type="Proteomes" id="UP000008210"/>
    </source>
</evidence>
<dbReference type="KEGG" id="reh:H16_A1612"/>
<keyword evidence="5" id="KW-1185">Reference proteome</keyword>
<dbReference type="eggNOG" id="ENOG5033SKC">
    <property type="taxonomic scope" value="Bacteria"/>
</dbReference>
<feature type="compositionally biased region" description="Basic and acidic residues" evidence="1">
    <location>
        <begin position="163"/>
        <end position="172"/>
    </location>
</feature>
<sequence length="172" mass="19850">MPWSNEEFFCVGVSKMGGLSRSYEMYDIRHYKLDADGNVVRAFVLGQQMFMLEQAQQQWEYYRRYMQDGPANLPEPKFFWAPREGFWEGFKICRGDLRSAGDLIFLPMILLDATFRWLTLVTCSDPVWPPEIEAACRPTPNDPYARPHADEFIGVPNGPDARPGIEDGNHHV</sequence>